<evidence type="ECO:0000313" key="2">
    <source>
        <dbReference type="EMBL" id="MQM14139.1"/>
    </source>
</evidence>
<feature type="region of interest" description="Disordered" evidence="1">
    <location>
        <begin position="1"/>
        <end position="37"/>
    </location>
</feature>
<evidence type="ECO:0000313" key="3">
    <source>
        <dbReference type="Proteomes" id="UP000652761"/>
    </source>
</evidence>
<gene>
    <name evidence="2" type="ORF">Taro_047072</name>
</gene>
<feature type="compositionally biased region" description="Basic and acidic residues" evidence="1">
    <location>
        <begin position="72"/>
        <end position="86"/>
    </location>
</feature>
<dbReference type="PANTHER" id="PTHR33738">
    <property type="entry name" value="EMB|CAB82975.1"/>
    <property type="match status" value="1"/>
</dbReference>
<organism evidence="2 3">
    <name type="scientific">Colocasia esculenta</name>
    <name type="common">Wild taro</name>
    <name type="synonym">Arum esculentum</name>
    <dbReference type="NCBI Taxonomy" id="4460"/>
    <lineage>
        <taxon>Eukaryota</taxon>
        <taxon>Viridiplantae</taxon>
        <taxon>Streptophyta</taxon>
        <taxon>Embryophyta</taxon>
        <taxon>Tracheophyta</taxon>
        <taxon>Spermatophyta</taxon>
        <taxon>Magnoliopsida</taxon>
        <taxon>Liliopsida</taxon>
        <taxon>Araceae</taxon>
        <taxon>Aroideae</taxon>
        <taxon>Colocasieae</taxon>
        <taxon>Colocasia</taxon>
    </lineage>
</organism>
<name>A0A843WVA4_COLES</name>
<comment type="caution">
    <text evidence="2">The sequence shown here is derived from an EMBL/GenBank/DDBJ whole genome shotgun (WGS) entry which is preliminary data.</text>
</comment>
<protein>
    <submittedName>
        <fullName evidence="2">Uncharacterized protein</fullName>
    </submittedName>
</protein>
<dbReference type="AlphaFoldDB" id="A0A843WVA4"/>
<keyword evidence="3" id="KW-1185">Reference proteome</keyword>
<dbReference type="PANTHER" id="PTHR33738:SF1">
    <property type="entry name" value="PLANT_T7H20-70 PROTEIN"/>
    <property type="match status" value="1"/>
</dbReference>
<dbReference type="Proteomes" id="UP000652761">
    <property type="component" value="Unassembled WGS sequence"/>
</dbReference>
<reference evidence="2" key="1">
    <citation type="submission" date="2017-07" db="EMBL/GenBank/DDBJ databases">
        <title>Taro Niue Genome Assembly and Annotation.</title>
        <authorList>
            <person name="Atibalentja N."/>
            <person name="Keating K."/>
            <person name="Fields C.J."/>
        </authorList>
    </citation>
    <scope>NUCLEOTIDE SEQUENCE</scope>
    <source>
        <strain evidence="2">Niue_2</strain>
        <tissue evidence="2">Leaf</tissue>
    </source>
</reference>
<feature type="region of interest" description="Disordered" evidence="1">
    <location>
        <begin position="49"/>
        <end position="88"/>
    </location>
</feature>
<feature type="compositionally biased region" description="Acidic residues" evidence="1">
    <location>
        <begin position="1"/>
        <end position="19"/>
    </location>
</feature>
<accession>A0A843WVA4</accession>
<evidence type="ECO:0000256" key="1">
    <source>
        <dbReference type="SAM" id="MobiDB-lite"/>
    </source>
</evidence>
<feature type="compositionally biased region" description="Basic and acidic residues" evidence="1">
    <location>
        <begin position="118"/>
        <end position="127"/>
    </location>
</feature>
<dbReference type="OrthoDB" id="1733797at2759"/>
<proteinExistence type="predicted"/>
<sequence length="152" mass="16823">MTSSEDQEEEEGDDDDDSGGDVAAARRYKPPNSSCNSTFLHVMGWDSSRSDIFGPSEKSEAQNQTQDAKNVAADDKSEGDAHRDKNAAYQQARIYPCSLSSSLYYGGRDIYISPSNLHKFDEDYKPDGEDDLTDPDPNAASRGNWWQVTSPK</sequence>
<dbReference type="EMBL" id="NMUH01005976">
    <property type="protein sequence ID" value="MQM14139.1"/>
    <property type="molecule type" value="Genomic_DNA"/>
</dbReference>
<feature type="region of interest" description="Disordered" evidence="1">
    <location>
        <begin position="118"/>
        <end position="152"/>
    </location>
</feature>